<organism evidence="3 4">
    <name type="scientific">Advenella faeciporci</name>
    <dbReference type="NCBI Taxonomy" id="797535"/>
    <lineage>
        <taxon>Bacteria</taxon>
        <taxon>Pseudomonadati</taxon>
        <taxon>Pseudomonadota</taxon>
        <taxon>Betaproteobacteria</taxon>
        <taxon>Burkholderiales</taxon>
        <taxon>Alcaligenaceae</taxon>
    </lineage>
</organism>
<dbReference type="RefSeq" id="WP_189384766.1">
    <property type="nucleotide sequence ID" value="NZ_BAABFY010000003.1"/>
</dbReference>
<dbReference type="EMBL" id="BMYS01000008">
    <property type="protein sequence ID" value="GGW85183.1"/>
    <property type="molecule type" value="Genomic_DNA"/>
</dbReference>
<protein>
    <submittedName>
        <fullName evidence="3">Uncharacterized protein</fullName>
    </submittedName>
</protein>
<comment type="caution">
    <text evidence="3">The sequence shown here is derived from an EMBL/GenBank/DDBJ whole genome shotgun (WGS) entry which is preliminary data.</text>
</comment>
<evidence type="ECO:0000256" key="2">
    <source>
        <dbReference type="SAM" id="SignalP"/>
    </source>
</evidence>
<dbReference type="AlphaFoldDB" id="A0A918MYI3"/>
<accession>A0A918MYI3</accession>
<gene>
    <name evidence="3" type="ORF">GCM10011450_13860</name>
</gene>
<feature type="region of interest" description="Disordered" evidence="1">
    <location>
        <begin position="25"/>
        <end position="45"/>
    </location>
</feature>
<feature type="signal peptide" evidence="2">
    <location>
        <begin position="1"/>
        <end position="19"/>
    </location>
</feature>
<keyword evidence="4" id="KW-1185">Reference proteome</keyword>
<evidence type="ECO:0000256" key="1">
    <source>
        <dbReference type="SAM" id="MobiDB-lite"/>
    </source>
</evidence>
<feature type="chain" id="PRO_5037379456" evidence="2">
    <location>
        <begin position="20"/>
        <end position="224"/>
    </location>
</feature>
<name>A0A918MYI3_9BURK</name>
<evidence type="ECO:0000313" key="4">
    <source>
        <dbReference type="Proteomes" id="UP000608345"/>
    </source>
</evidence>
<proteinExistence type="predicted"/>
<reference evidence="3" key="2">
    <citation type="submission" date="2020-09" db="EMBL/GenBank/DDBJ databases">
        <authorList>
            <person name="Sun Q."/>
            <person name="Kim S."/>
        </authorList>
    </citation>
    <scope>NUCLEOTIDE SEQUENCE</scope>
    <source>
        <strain evidence="3">KCTC 23732</strain>
    </source>
</reference>
<dbReference type="Proteomes" id="UP000608345">
    <property type="component" value="Unassembled WGS sequence"/>
</dbReference>
<evidence type="ECO:0000313" key="3">
    <source>
        <dbReference type="EMBL" id="GGW85183.1"/>
    </source>
</evidence>
<sequence>MKKIFTLIALLFVSTQVSAQINVGSDASSSSGAISGASSSSGNMSADSGANAIIGLTFEGSEQRKSQRIHTTPNVYAPASMFGGANNCGQSNTIGVGFTGFGIGGSMAGESDACNAREDTSIAYKLGYKEVADMRFFCFGEDVNRMAYEATGRRCPTTATAKGLPDNAVADNRAPVRSGVVVNNPGTNAVAVNTSFANVPRQTRAIASSDEMEAQRLQTFYGNN</sequence>
<keyword evidence="2" id="KW-0732">Signal</keyword>
<reference evidence="3" key="1">
    <citation type="journal article" date="2014" name="Int. J. Syst. Evol. Microbiol.">
        <title>Complete genome sequence of Corynebacterium casei LMG S-19264T (=DSM 44701T), isolated from a smear-ripened cheese.</title>
        <authorList>
            <consortium name="US DOE Joint Genome Institute (JGI-PGF)"/>
            <person name="Walter F."/>
            <person name="Albersmeier A."/>
            <person name="Kalinowski J."/>
            <person name="Ruckert C."/>
        </authorList>
    </citation>
    <scope>NUCLEOTIDE SEQUENCE</scope>
    <source>
        <strain evidence="3">KCTC 23732</strain>
    </source>
</reference>